<dbReference type="PRINTS" id="PR00476">
    <property type="entry name" value="PHFRCTKINASE"/>
</dbReference>
<evidence type="ECO:0000256" key="6">
    <source>
        <dbReference type="ARBA" id="ARBA00022490"/>
    </source>
</evidence>
<dbReference type="GO" id="GO:0003872">
    <property type="term" value="F:6-phosphofructokinase activity"/>
    <property type="evidence" value="ECO:0007669"/>
    <property type="project" value="UniProtKB-EC"/>
</dbReference>
<evidence type="ECO:0000256" key="7">
    <source>
        <dbReference type="ARBA" id="ARBA00022533"/>
    </source>
</evidence>
<dbReference type="GO" id="GO:0042802">
    <property type="term" value="F:identical protein binding"/>
    <property type="evidence" value="ECO:0007669"/>
    <property type="project" value="TreeGrafter"/>
</dbReference>
<dbReference type="KEGG" id="wne:PIG85_03275"/>
<keyword evidence="13" id="KW-0460">Magnesium</keyword>
<comment type="pathway">
    <text evidence="4">Carbohydrate degradation; glycolysis; D-glyceraldehyde 3-phosphate and glycerone phosphate from D-glucose: step 3/4.</text>
</comment>
<dbReference type="Pfam" id="PF00365">
    <property type="entry name" value="PFK"/>
    <property type="match status" value="2"/>
</dbReference>
<protein>
    <recommendedName>
        <fullName evidence="5">6-phosphofructokinase</fullName>
        <ecNumber evidence="5">2.7.1.11</ecNumber>
    </recommendedName>
</protein>
<evidence type="ECO:0000259" key="17">
    <source>
        <dbReference type="Pfam" id="PF00365"/>
    </source>
</evidence>
<accession>A0AB38XR70</accession>
<evidence type="ECO:0000313" key="18">
    <source>
        <dbReference type="EMBL" id="WCE46679.1"/>
    </source>
</evidence>
<dbReference type="GO" id="GO:0061621">
    <property type="term" value="P:canonical glycolysis"/>
    <property type="evidence" value="ECO:0007669"/>
    <property type="project" value="TreeGrafter"/>
</dbReference>
<proteinExistence type="inferred from homology"/>
<dbReference type="GO" id="GO:0016208">
    <property type="term" value="F:AMP binding"/>
    <property type="evidence" value="ECO:0007669"/>
    <property type="project" value="TreeGrafter"/>
</dbReference>
<dbReference type="RefSeq" id="WP_004805873.1">
    <property type="nucleotide sequence ID" value="NZ_CP116394.1"/>
</dbReference>
<keyword evidence="8 18" id="KW-0808">Transferase</keyword>
<comment type="subcellular location">
    <subcellularLocation>
        <location evidence="3">Cytoplasm</location>
    </subcellularLocation>
</comment>
<keyword evidence="12" id="KW-0067">ATP-binding</keyword>
<dbReference type="EMBL" id="CP116394">
    <property type="protein sequence ID" value="WCE46679.1"/>
    <property type="molecule type" value="Genomic_DNA"/>
</dbReference>
<dbReference type="InterPro" id="IPR000023">
    <property type="entry name" value="Phosphofructokinase_dom"/>
</dbReference>
<evidence type="ECO:0000256" key="15">
    <source>
        <dbReference type="ARBA" id="ARBA00038478"/>
    </source>
</evidence>
<organism evidence="18 19">
    <name type="scientific">Winkia neuii subsp. anitrata</name>
    <dbReference type="NCBI Taxonomy" id="29318"/>
    <lineage>
        <taxon>Bacteria</taxon>
        <taxon>Bacillati</taxon>
        <taxon>Actinomycetota</taxon>
        <taxon>Actinomycetes</taxon>
        <taxon>Actinomycetales</taxon>
        <taxon>Actinomycetaceae</taxon>
        <taxon>Winkia</taxon>
    </lineage>
</organism>
<keyword evidence="7" id="KW-0021">Allosteric enzyme</keyword>
<dbReference type="EC" id="2.7.1.11" evidence="5"/>
<evidence type="ECO:0000256" key="12">
    <source>
        <dbReference type="ARBA" id="ARBA00022840"/>
    </source>
</evidence>
<evidence type="ECO:0000256" key="2">
    <source>
        <dbReference type="ARBA" id="ARBA00002659"/>
    </source>
</evidence>
<dbReference type="Gene3D" id="3.40.50.450">
    <property type="match status" value="2"/>
</dbReference>
<dbReference type="InterPro" id="IPR022953">
    <property type="entry name" value="ATP_PFK"/>
</dbReference>
<keyword evidence="14" id="KW-0324">Glycolysis</keyword>
<dbReference type="PROSITE" id="PS00433">
    <property type="entry name" value="PHOSPHOFRUCTOKINASE"/>
    <property type="match status" value="2"/>
</dbReference>
<feature type="domain" description="Phosphofructokinase" evidence="17">
    <location>
        <begin position="23"/>
        <end position="327"/>
    </location>
</feature>
<dbReference type="InterPro" id="IPR009161">
    <property type="entry name" value="6-Pfructokinase_euk"/>
</dbReference>
<dbReference type="Proteomes" id="UP001211044">
    <property type="component" value="Chromosome"/>
</dbReference>
<evidence type="ECO:0000256" key="16">
    <source>
        <dbReference type="ARBA" id="ARBA00048070"/>
    </source>
</evidence>
<dbReference type="GO" id="GO:0048029">
    <property type="term" value="F:monosaccharide binding"/>
    <property type="evidence" value="ECO:0007669"/>
    <property type="project" value="TreeGrafter"/>
</dbReference>
<dbReference type="Gene3D" id="3.40.50.460">
    <property type="entry name" value="Phosphofructokinase domain"/>
    <property type="match status" value="2"/>
</dbReference>
<comment type="similarity">
    <text evidence="15">Belongs to the phosphofructokinase type A (PFKA) family.</text>
</comment>
<dbReference type="GO" id="GO:0005524">
    <property type="term" value="F:ATP binding"/>
    <property type="evidence" value="ECO:0007669"/>
    <property type="project" value="UniProtKB-KW"/>
</dbReference>
<dbReference type="AlphaFoldDB" id="A0AB38XR70"/>
<dbReference type="GO" id="GO:0030388">
    <property type="term" value="P:fructose 1,6-bisphosphate metabolic process"/>
    <property type="evidence" value="ECO:0007669"/>
    <property type="project" value="TreeGrafter"/>
</dbReference>
<evidence type="ECO:0000256" key="9">
    <source>
        <dbReference type="ARBA" id="ARBA00022723"/>
    </source>
</evidence>
<keyword evidence="9" id="KW-0479">Metal-binding</keyword>
<comment type="catalytic activity">
    <reaction evidence="16">
        <text>beta-D-fructose 6-phosphate + ATP = beta-D-fructose 1,6-bisphosphate + ADP + H(+)</text>
        <dbReference type="Rhea" id="RHEA:16109"/>
        <dbReference type="ChEBI" id="CHEBI:15378"/>
        <dbReference type="ChEBI" id="CHEBI:30616"/>
        <dbReference type="ChEBI" id="CHEBI:32966"/>
        <dbReference type="ChEBI" id="CHEBI:57634"/>
        <dbReference type="ChEBI" id="CHEBI:456216"/>
        <dbReference type="EC" id="2.7.1.11"/>
    </reaction>
</comment>
<reference evidence="18" key="1">
    <citation type="submission" date="2023-01" db="EMBL/GenBank/DDBJ databases">
        <title>Comparative Genomic Analysis of the Clinically-Derived Winkia Strain NY0527 Provides Evidence into the Taxonomic Reassignment of Winkia neuii and Characterizes Their Virulence Traits.</title>
        <authorList>
            <person name="Cai X."/>
            <person name="Peng Y."/>
            <person name="Li M."/>
            <person name="Qiu Y."/>
            <person name="Wang Y."/>
            <person name="Xu L."/>
            <person name="Hou Q."/>
        </authorList>
    </citation>
    <scope>NUCLEOTIDE SEQUENCE</scope>
    <source>
        <strain evidence="18">NY0527</strain>
    </source>
</reference>
<dbReference type="NCBIfam" id="TIGR02478">
    <property type="entry name" value="6PF1K_euk"/>
    <property type="match status" value="1"/>
</dbReference>
<evidence type="ECO:0000256" key="10">
    <source>
        <dbReference type="ARBA" id="ARBA00022741"/>
    </source>
</evidence>
<comment type="cofactor">
    <cofactor evidence="1">
        <name>Mg(2+)</name>
        <dbReference type="ChEBI" id="CHEBI:18420"/>
    </cofactor>
</comment>
<gene>
    <name evidence="18" type="ORF">PIG85_03275</name>
</gene>
<name>A0AB38XR70_9ACTO</name>
<evidence type="ECO:0000256" key="8">
    <source>
        <dbReference type="ARBA" id="ARBA00022679"/>
    </source>
</evidence>
<dbReference type="NCBIfam" id="NF002872">
    <property type="entry name" value="PRK03202.1"/>
    <property type="match status" value="1"/>
</dbReference>
<dbReference type="PANTHER" id="PTHR13697:SF4">
    <property type="entry name" value="ATP-DEPENDENT 6-PHOSPHOFRUCTOKINASE"/>
    <property type="match status" value="1"/>
</dbReference>
<dbReference type="GO" id="GO:0006002">
    <property type="term" value="P:fructose 6-phosphate metabolic process"/>
    <property type="evidence" value="ECO:0007669"/>
    <property type="project" value="InterPro"/>
</dbReference>
<comment type="function">
    <text evidence="2">Catalyzes the phosphorylation of D-fructose 6-phosphate to fructose 1,6-bisphosphate by ATP, the first committing step of glycolysis.</text>
</comment>
<evidence type="ECO:0000256" key="14">
    <source>
        <dbReference type="ARBA" id="ARBA00023152"/>
    </source>
</evidence>
<dbReference type="FunFam" id="3.40.50.460:FF:000002">
    <property type="entry name" value="ATP-dependent 6-phosphofructokinase"/>
    <property type="match status" value="1"/>
</dbReference>
<evidence type="ECO:0000256" key="5">
    <source>
        <dbReference type="ARBA" id="ARBA00012055"/>
    </source>
</evidence>
<evidence type="ECO:0000313" key="19">
    <source>
        <dbReference type="Proteomes" id="UP001211044"/>
    </source>
</evidence>
<evidence type="ECO:0000256" key="4">
    <source>
        <dbReference type="ARBA" id="ARBA00004679"/>
    </source>
</evidence>
<evidence type="ECO:0000256" key="3">
    <source>
        <dbReference type="ARBA" id="ARBA00004496"/>
    </source>
</evidence>
<evidence type="ECO:0000256" key="13">
    <source>
        <dbReference type="ARBA" id="ARBA00022842"/>
    </source>
</evidence>
<dbReference type="GO" id="GO:0070095">
    <property type="term" value="F:fructose-6-phosphate binding"/>
    <property type="evidence" value="ECO:0007669"/>
    <property type="project" value="TreeGrafter"/>
</dbReference>
<evidence type="ECO:0000256" key="11">
    <source>
        <dbReference type="ARBA" id="ARBA00022777"/>
    </source>
</evidence>
<dbReference type="GO" id="GO:0005945">
    <property type="term" value="C:6-phosphofructokinase complex"/>
    <property type="evidence" value="ECO:0007669"/>
    <property type="project" value="TreeGrafter"/>
</dbReference>
<dbReference type="SUPFAM" id="SSF53784">
    <property type="entry name" value="Phosphofructokinase"/>
    <property type="match status" value="2"/>
</dbReference>
<dbReference type="PANTHER" id="PTHR13697">
    <property type="entry name" value="PHOSPHOFRUCTOKINASE"/>
    <property type="match status" value="1"/>
</dbReference>
<dbReference type="InterPro" id="IPR015912">
    <property type="entry name" value="Phosphofructokinase_CS"/>
</dbReference>
<keyword evidence="11" id="KW-0418">Kinase</keyword>
<dbReference type="GO" id="GO:0046872">
    <property type="term" value="F:metal ion binding"/>
    <property type="evidence" value="ECO:0007669"/>
    <property type="project" value="UniProtKB-KW"/>
</dbReference>
<feature type="domain" description="Phosphofructokinase" evidence="17">
    <location>
        <begin position="412"/>
        <end position="695"/>
    </location>
</feature>
<sequence length="776" mass="83901">MDSERTLADLRGKFRNEDGSPIKVGVLTSGGDAPGMNAAVRSVARTAIALGAQPFAILDGWAGAVKGGSQIRPLQWGDVSSILNRGGTVIGTARSPEFRERAGMKKAAKHMLENGIDRLIVIGGDGSLSGTDEFRSEWPSMVKELANEGEIDPEVAKRHPSLGIAGIVGSIDNDLVGSDMTVGTDSALHRILSAIDEISSTAASHQRTFVLEVMGRHCGYLPLMAAVAGGCDYVFIPEQPPAPGWEQEMIDALEAGRAAGRRESIILVAEGAVDSEGQQITARRVADAVEKYSGQQARITILGHTQRGGTPSAYDRWMPTALGYAAAVEVLKATADSEPYILGTRKNRIARLPLMKSVADTRAVKKLTADHNYDEAVRARGRSFVNMLALNRVLSCPPKVAPSQRAATPRKRVAIMHVGGLAPGMNTAARAAVRIGIDKGFEMLGVHGSFKGLMDSKIYPLAWSDVEGWGFNGGAELGTRRHVPEVDELYAVGRAIENNHLDALVIVGGLNAYLAVYRMVEEASRYPAFRIPIVLVPATIDNNLPGSELSIGTDTALNNAVWALDRVKESAAASKRCFVAETMGRYCGYLALMAGIATGAERVYLNEETVTLADIEEDAQLMRRSFEEGRRLFLAVRNEQASGLYNLEFLERVFEQEGQGLYDVRASAIGHLQQGGSPTPFDRLLASRLTARAMAELEDQFREGRAKAVYVGESEDDAVIFPVERMMDQLDLAHRRPYEQWWLQFLPMVPVVSLEEDESAVPPMPAIGPEGLGQAK</sequence>
<keyword evidence="10" id="KW-0547">Nucleotide-binding</keyword>
<keyword evidence="6" id="KW-0963">Cytoplasm</keyword>
<dbReference type="InterPro" id="IPR035966">
    <property type="entry name" value="PKF_sf"/>
</dbReference>
<evidence type="ECO:0000256" key="1">
    <source>
        <dbReference type="ARBA" id="ARBA00001946"/>
    </source>
</evidence>